<feature type="region of interest" description="Disordered" evidence="5">
    <location>
        <begin position="519"/>
        <end position="545"/>
    </location>
</feature>
<evidence type="ECO:0000256" key="4">
    <source>
        <dbReference type="PROSITE-ProRule" id="PRU00221"/>
    </source>
</evidence>
<dbReference type="PRINTS" id="PR00320">
    <property type="entry name" value="GPROTEINBRPT"/>
</dbReference>
<dbReference type="Pfam" id="PF12937">
    <property type="entry name" value="F-box-like"/>
    <property type="match status" value="1"/>
</dbReference>
<keyword evidence="7" id="KW-1185">Reference proteome</keyword>
<dbReference type="GeneID" id="106806394"/>
<feature type="repeat" description="WD" evidence="4">
    <location>
        <begin position="266"/>
        <end position="305"/>
    </location>
</feature>
<dbReference type="SUPFAM" id="SSF81383">
    <property type="entry name" value="F-box domain"/>
    <property type="match status" value="1"/>
</dbReference>
<feature type="region of interest" description="Disordered" evidence="5">
    <location>
        <begin position="1"/>
        <end position="25"/>
    </location>
</feature>
<dbReference type="RefSeq" id="XP_014663805.1">
    <property type="nucleotide sequence ID" value="XM_014808319.1"/>
</dbReference>
<dbReference type="SMART" id="SM01028">
    <property type="entry name" value="Beta-TrCP_D"/>
    <property type="match status" value="1"/>
</dbReference>
<dbReference type="InterPro" id="IPR001680">
    <property type="entry name" value="WD40_rpt"/>
</dbReference>
<organism evidence="7 8">
    <name type="scientific">Priapulus caudatus</name>
    <name type="common">Priapulid worm</name>
    <dbReference type="NCBI Taxonomy" id="37621"/>
    <lineage>
        <taxon>Eukaryota</taxon>
        <taxon>Metazoa</taxon>
        <taxon>Ecdysozoa</taxon>
        <taxon>Scalidophora</taxon>
        <taxon>Priapulida</taxon>
        <taxon>Priapulimorpha</taxon>
        <taxon>Priapulimorphida</taxon>
        <taxon>Priapulidae</taxon>
        <taxon>Priapulus</taxon>
    </lineage>
</organism>
<dbReference type="InterPro" id="IPR036322">
    <property type="entry name" value="WD40_repeat_dom_sf"/>
</dbReference>
<reference evidence="8" key="1">
    <citation type="submission" date="2025-08" db="UniProtKB">
        <authorList>
            <consortium name="RefSeq"/>
        </authorList>
    </citation>
    <scope>IDENTIFICATION</scope>
</reference>
<keyword evidence="2" id="KW-0677">Repeat</keyword>
<evidence type="ECO:0000313" key="7">
    <source>
        <dbReference type="Proteomes" id="UP000695022"/>
    </source>
</evidence>
<dbReference type="PANTHER" id="PTHR14604:SF4">
    <property type="entry name" value="F-BOX DOMAIN-CONTAINING PROTEIN"/>
    <property type="match status" value="1"/>
</dbReference>
<evidence type="ECO:0000259" key="6">
    <source>
        <dbReference type="PROSITE" id="PS50181"/>
    </source>
</evidence>
<dbReference type="PROSITE" id="PS00678">
    <property type="entry name" value="WD_REPEATS_1"/>
    <property type="match status" value="4"/>
</dbReference>
<dbReference type="CDD" id="cd00200">
    <property type="entry name" value="WD40"/>
    <property type="match status" value="1"/>
</dbReference>
<dbReference type="InterPro" id="IPR019775">
    <property type="entry name" value="WD40_repeat_CS"/>
</dbReference>
<dbReference type="Gene3D" id="6.10.250.1840">
    <property type="match status" value="1"/>
</dbReference>
<accession>A0ABM1DV34</accession>
<evidence type="ECO:0000256" key="2">
    <source>
        <dbReference type="ARBA" id="ARBA00022737"/>
    </source>
</evidence>
<proteinExistence type="predicted"/>
<feature type="repeat" description="WD" evidence="4">
    <location>
        <begin position="306"/>
        <end position="345"/>
    </location>
</feature>
<feature type="repeat" description="WD" evidence="4">
    <location>
        <begin position="349"/>
        <end position="388"/>
    </location>
</feature>
<dbReference type="InterPro" id="IPR015943">
    <property type="entry name" value="WD40/YVTN_repeat-like_dom_sf"/>
</dbReference>
<dbReference type="Gene3D" id="1.20.1280.50">
    <property type="match status" value="1"/>
</dbReference>
<evidence type="ECO:0000256" key="5">
    <source>
        <dbReference type="SAM" id="MobiDB-lite"/>
    </source>
</evidence>
<dbReference type="InterPro" id="IPR020472">
    <property type="entry name" value="WD40_PAC1"/>
</dbReference>
<dbReference type="Gene3D" id="2.130.10.10">
    <property type="entry name" value="YVTN repeat-like/Quinoprotein amine dehydrogenase"/>
    <property type="match status" value="1"/>
</dbReference>
<feature type="domain" description="F-box" evidence="6">
    <location>
        <begin position="118"/>
        <end position="156"/>
    </location>
</feature>
<evidence type="ECO:0000256" key="1">
    <source>
        <dbReference type="ARBA" id="ARBA00022574"/>
    </source>
</evidence>
<feature type="repeat" description="WD" evidence="4">
    <location>
        <begin position="483"/>
        <end position="513"/>
    </location>
</feature>
<feature type="compositionally biased region" description="Polar residues" evidence="5">
    <location>
        <begin position="13"/>
        <end position="25"/>
    </location>
</feature>
<feature type="repeat" description="WD" evidence="4">
    <location>
        <begin position="389"/>
        <end position="428"/>
    </location>
</feature>
<dbReference type="PROSITE" id="PS50181">
    <property type="entry name" value="FBOX"/>
    <property type="match status" value="1"/>
</dbReference>
<dbReference type="PROSITE" id="PS50294">
    <property type="entry name" value="WD_REPEATS_REGION"/>
    <property type="match status" value="3"/>
</dbReference>
<gene>
    <name evidence="8" type="primary">LOC106806394</name>
</gene>
<dbReference type="SUPFAM" id="SSF50978">
    <property type="entry name" value="WD40 repeat-like"/>
    <property type="match status" value="1"/>
</dbReference>
<dbReference type="Proteomes" id="UP000695022">
    <property type="component" value="Unplaced"/>
</dbReference>
<feature type="compositionally biased region" description="Low complexity" evidence="5">
    <location>
        <begin position="523"/>
        <end position="545"/>
    </location>
</feature>
<dbReference type="SMART" id="SM00256">
    <property type="entry name" value="FBOX"/>
    <property type="match status" value="1"/>
</dbReference>
<feature type="compositionally biased region" description="Acidic residues" evidence="5">
    <location>
        <begin position="1"/>
        <end position="12"/>
    </location>
</feature>
<dbReference type="InterPro" id="IPR050995">
    <property type="entry name" value="WD-F-box_domain-protein"/>
</dbReference>
<dbReference type="SMART" id="SM00320">
    <property type="entry name" value="WD40"/>
    <property type="match status" value="6"/>
</dbReference>
<keyword evidence="3" id="KW-0833">Ubl conjugation pathway</keyword>
<protein>
    <submittedName>
        <fullName evidence="8">Beta-TrCP-like</fullName>
    </submittedName>
</protein>
<dbReference type="InterPro" id="IPR021977">
    <property type="entry name" value="Beta-TrCP_D"/>
</dbReference>
<dbReference type="PROSITE" id="PS50082">
    <property type="entry name" value="WD_REPEATS_2"/>
    <property type="match status" value="6"/>
</dbReference>
<keyword evidence="1 4" id="KW-0853">WD repeat</keyword>
<dbReference type="InterPro" id="IPR036047">
    <property type="entry name" value="F-box-like_dom_sf"/>
</dbReference>
<dbReference type="PANTHER" id="PTHR14604">
    <property type="entry name" value="WD40 REPEAT PF20"/>
    <property type="match status" value="1"/>
</dbReference>
<dbReference type="Pfam" id="PF00400">
    <property type="entry name" value="WD40"/>
    <property type="match status" value="6"/>
</dbReference>
<feature type="repeat" description="WD" evidence="4">
    <location>
        <begin position="226"/>
        <end position="265"/>
    </location>
</feature>
<dbReference type="Pfam" id="PF12125">
    <property type="entry name" value="Beta-TrCP_D"/>
    <property type="match status" value="1"/>
</dbReference>
<dbReference type="InterPro" id="IPR001810">
    <property type="entry name" value="F-box_dom"/>
</dbReference>
<name>A0ABM1DV34_PRICU</name>
<evidence type="ECO:0000256" key="3">
    <source>
        <dbReference type="ARBA" id="ARBA00022786"/>
    </source>
</evidence>
<sequence>MDDSAIIEDSNELNEMSTELSPVSSPVQASPITRIIPETFRTLSTDSMTKLRVPRSQFTSERDTCADCFDHWSESDQVEFVEYLISHMCHTQHGIINSYLKPLLQRDFISLLPKRGLDHVAENILSYLDAKSLCAAELVSKEWYRVISEGNLWKKLIERKVRTDTLWRGLSEKRGWAKYLFKPKPGETPKDHTFYRRLYPKIISDIEAIDNNWKCGRHNLQRIHCRSENSKGVYCLQYDDTKIVSGLRDNTIKIWDRNTLDCIQVLTGHTGSVLCLQYDENVIITGSSDSTVRVWDVHTGDMVNTIIHHCEAVLHLRFEAGMMVTCSKDRSIAVWDMHSPTEITIRRVLVGHRAAVNVVDFDQKYIVSASGDRTIKVWNTSTCEFVRTLTGHKRGIACLQYRDRLVVSGSSDNTIRLWDVECNACLRVLGERTPEELVRCIPLRTDYRRIVSVRRLRRKIKVWDLQAALDPRAPAGTLCLRTLVEHTGRVFRLQFDEFQIVSSSHDDTILIWDFLNVSQSDGSPGSTRSPASTRSPSRSYTLPDE</sequence>
<evidence type="ECO:0000313" key="8">
    <source>
        <dbReference type="RefSeq" id="XP_014663805.1"/>
    </source>
</evidence>